<evidence type="ECO:0000313" key="2">
    <source>
        <dbReference type="EMBL" id="CAB4785425.1"/>
    </source>
</evidence>
<dbReference type="AlphaFoldDB" id="A0A6J6WPI3"/>
<sequence length="126" mass="13620">MAISLLLFSIAIFDIKHHRIPNISLLLLILISIMSGVHDLDIVHFLLISVGVAFFTLLTGCGFGDSKLLIILLALVIPRSQISHFISAVLLASSILILLHLIRFRSLRGEIAFAPALCGAVLALSP</sequence>
<feature type="transmembrane region" description="Helical" evidence="1">
    <location>
        <begin position="45"/>
        <end position="76"/>
    </location>
</feature>
<dbReference type="EMBL" id="CAFAAF010000017">
    <property type="protein sequence ID" value="CAB4785425.1"/>
    <property type="molecule type" value="Genomic_DNA"/>
</dbReference>
<reference evidence="2" key="1">
    <citation type="submission" date="2020-05" db="EMBL/GenBank/DDBJ databases">
        <authorList>
            <person name="Chiriac C."/>
            <person name="Salcher M."/>
            <person name="Ghai R."/>
            <person name="Kavagutti S V."/>
        </authorList>
    </citation>
    <scope>NUCLEOTIDE SEQUENCE</scope>
</reference>
<feature type="transmembrane region" description="Helical" evidence="1">
    <location>
        <begin position="20"/>
        <end position="38"/>
    </location>
</feature>
<name>A0A6J6WPI3_9ZZZZ</name>
<dbReference type="GO" id="GO:0016020">
    <property type="term" value="C:membrane"/>
    <property type="evidence" value="ECO:0007669"/>
    <property type="project" value="InterPro"/>
</dbReference>
<proteinExistence type="predicted"/>
<keyword evidence="1" id="KW-1133">Transmembrane helix</keyword>
<feature type="transmembrane region" description="Helical" evidence="1">
    <location>
        <begin position="82"/>
        <end position="102"/>
    </location>
</feature>
<keyword evidence="1" id="KW-0812">Transmembrane</keyword>
<gene>
    <name evidence="2" type="ORF">UFOPK2978_00199</name>
</gene>
<accession>A0A6J6WPI3</accession>
<organism evidence="2">
    <name type="scientific">freshwater metagenome</name>
    <dbReference type="NCBI Taxonomy" id="449393"/>
    <lineage>
        <taxon>unclassified sequences</taxon>
        <taxon>metagenomes</taxon>
        <taxon>ecological metagenomes</taxon>
    </lineage>
</organism>
<protein>
    <submittedName>
        <fullName evidence="2">Unannotated protein</fullName>
    </submittedName>
</protein>
<dbReference type="Gene3D" id="1.20.120.1220">
    <property type="match status" value="1"/>
</dbReference>
<keyword evidence="1" id="KW-0472">Membrane</keyword>
<dbReference type="GO" id="GO:0004190">
    <property type="term" value="F:aspartic-type endopeptidase activity"/>
    <property type="evidence" value="ECO:0007669"/>
    <property type="project" value="InterPro"/>
</dbReference>
<evidence type="ECO:0000256" key="1">
    <source>
        <dbReference type="SAM" id="Phobius"/>
    </source>
</evidence>